<evidence type="ECO:0000313" key="2">
    <source>
        <dbReference type="Proteomes" id="UP000060487"/>
    </source>
</evidence>
<protein>
    <submittedName>
        <fullName evidence="1">DNA polymerase III subunit delta</fullName>
        <ecNumber evidence="1">2.7.7.7</ecNumber>
    </submittedName>
</protein>
<reference evidence="1 2" key="1">
    <citation type="submission" date="2015-11" db="EMBL/GenBank/DDBJ databases">
        <authorList>
            <person name="Lin W."/>
        </authorList>
    </citation>
    <scope>NUCLEOTIDE SEQUENCE [LARGE SCALE GENOMIC DNA]</scope>
    <source>
        <strain evidence="1 2">HCH-1</strain>
    </source>
</reference>
<dbReference type="PANTHER" id="PTHR11669:SF8">
    <property type="entry name" value="DNA POLYMERASE III SUBUNIT DELTA"/>
    <property type="match status" value="1"/>
</dbReference>
<comment type="caution">
    <text evidence="1">The sequence shown here is derived from an EMBL/GenBank/DDBJ whole genome shotgun (WGS) entry which is preliminary data.</text>
</comment>
<proteinExistence type="predicted"/>
<dbReference type="PANTHER" id="PTHR11669">
    <property type="entry name" value="REPLICATION FACTOR C / DNA POLYMERASE III GAMMA-TAU SUBUNIT"/>
    <property type="match status" value="1"/>
</dbReference>
<keyword evidence="1" id="KW-0808">Transferase</keyword>
<dbReference type="EMBL" id="LNQR01000040">
    <property type="protein sequence ID" value="KWT89287.1"/>
    <property type="molecule type" value="Genomic_DNA"/>
</dbReference>
<organism evidence="1 2">
    <name type="scientific">Candidatus Magnetominusculus xianensis</name>
    <dbReference type="NCBI Taxonomy" id="1748249"/>
    <lineage>
        <taxon>Bacteria</taxon>
        <taxon>Pseudomonadati</taxon>
        <taxon>Nitrospirota</taxon>
        <taxon>Nitrospiria</taxon>
        <taxon>Nitrospirales</taxon>
        <taxon>Nitrospiraceae</taxon>
        <taxon>Candidatus Magnetominusculus</taxon>
    </lineage>
</organism>
<dbReference type="InterPro" id="IPR027417">
    <property type="entry name" value="P-loop_NTPase"/>
</dbReference>
<dbReference type="GO" id="GO:0003887">
    <property type="term" value="F:DNA-directed DNA polymerase activity"/>
    <property type="evidence" value="ECO:0007669"/>
    <property type="project" value="UniProtKB-EC"/>
</dbReference>
<dbReference type="InterPro" id="IPR050238">
    <property type="entry name" value="DNA_Rep/Repair_Clamp_Loader"/>
</dbReference>
<sequence length="358" mass="39350">MPLNGLMGQQRAVRILGGMLKTGRIVSAYLFTGPRGVGKTTAAFSFIKAMNCEDSDCVREGNFCGQCRSCKNTDSLVHPDLKVMAPEDDVKDKAAKAVKSEQNKEQSRVIQIDQIREAGEFLSTSAMQWKGKAVIIKDAHAMNPSAGNAFLKTLEEPPAGSIIVLITHMEEALLDTIRSRCVKIPFVPLSFRVLSAIAEKHGIAVTDDQISLSNGSARAVLNEALVNGRDRALAMFTAMVSGKKTQQWKDRQEMSLWFESAMVFLRDMAALKLGHTALVNMDKKAEFTALCKAADISVIVDCYEVFFSLSRYFALNINKGIVFNYTASKLRDVFGVSERGRANALYGAYHNSPKEGVY</sequence>
<keyword evidence="2" id="KW-1185">Reference proteome</keyword>
<evidence type="ECO:0000313" key="1">
    <source>
        <dbReference type="EMBL" id="KWT89287.1"/>
    </source>
</evidence>
<dbReference type="RefSeq" id="WP_085051882.1">
    <property type="nucleotide sequence ID" value="NZ_LNQR01000040.1"/>
</dbReference>
<dbReference type="EC" id="2.7.7.7" evidence="1"/>
<dbReference type="Gene3D" id="3.40.50.300">
    <property type="entry name" value="P-loop containing nucleotide triphosphate hydrolases"/>
    <property type="match status" value="1"/>
</dbReference>
<gene>
    <name evidence="1" type="ORF">ASN18_1240</name>
</gene>
<dbReference type="SUPFAM" id="SSF52540">
    <property type="entry name" value="P-loop containing nucleoside triphosphate hydrolases"/>
    <property type="match status" value="1"/>
</dbReference>
<keyword evidence="1" id="KW-0548">Nucleotidyltransferase</keyword>
<dbReference type="Pfam" id="PF13177">
    <property type="entry name" value="DNA_pol3_delta2"/>
    <property type="match status" value="1"/>
</dbReference>
<name>A0ABR5SGC4_9BACT</name>
<dbReference type="Proteomes" id="UP000060487">
    <property type="component" value="Unassembled WGS sequence"/>
</dbReference>
<accession>A0ABR5SGC4</accession>